<evidence type="ECO:0000313" key="4">
    <source>
        <dbReference type="Proteomes" id="UP000012960"/>
    </source>
</evidence>
<dbReference type="Proteomes" id="UP000012960">
    <property type="component" value="Unplaced"/>
</dbReference>
<sequence length="193" mass="21678">MEASCRSESSGAAALRGGVPRGGDCLGRGKVSPLTSSSVSLLRQTGPLGELSEMIYMILRRSKHEVVPENMDGGESDDNDDDEKDGDEDGDDQEDDGGKDLSGRRMMAKEMKMMMTLRPIMEEEAKRRIMKMMMGTRIKRRKGKRKMKKMRMMKRTRNYHNQLPRRGSEAGGVGRVASGPQEFVSFWSLLVRQ</sequence>
<accession>A0A804JWS5</accession>
<feature type="compositionally biased region" description="Low complexity" evidence="1">
    <location>
        <begin position="31"/>
        <end position="42"/>
    </location>
</feature>
<proteinExistence type="predicted"/>
<dbReference type="EnsemblPlants" id="Ma07_t17460.1">
    <property type="protein sequence ID" value="Ma07_p17460.1"/>
    <property type="gene ID" value="Ma07_g17460"/>
</dbReference>
<evidence type="ECO:0000313" key="3">
    <source>
        <dbReference type="EnsemblPlants" id="Ma07_p17460.1"/>
    </source>
</evidence>
<protein>
    <submittedName>
        <fullName evidence="2">(wild Malaysian banana) hypothetical protein</fullName>
    </submittedName>
</protein>
<dbReference type="InParanoid" id="A0A804JWS5"/>
<keyword evidence="4" id="KW-1185">Reference proteome</keyword>
<feature type="region of interest" description="Disordered" evidence="1">
    <location>
        <begin position="1"/>
        <end position="46"/>
    </location>
</feature>
<evidence type="ECO:0000313" key="2">
    <source>
        <dbReference type="EMBL" id="CAG1856851.1"/>
    </source>
</evidence>
<organism evidence="3 4">
    <name type="scientific">Musa acuminata subsp. malaccensis</name>
    <name type="common">Wild banana</name>
    <name type="synonym">Musa malaccensis</name>
    <dbReference type="NCBI Taxonomy" id="214687"/>
    <lineage>
        <taxon>Eukaryota</taxon>
        <taxon>Viridiplantae</taxon>
        <taxon>Streptophyta</taxon>
        <taxon>Embryophyta</taxon>
        <taxon>Tracheophyta</taxon>
        <taxon>Spermatophyta</taxon>
        <taxon>Magnoliopsida</taxon>
        <taxon>Liliopsida</taxon>
        <taxon>Zingiberales</taxon>
        <taxon>Musaceae</taxon>
        <taxon>Musa</taxon>
    </lineage>
</organism>
<feature type="compositionally biased region" description="Polar residues" evidence="1">
    <location>
        <begin position="1"/>
        <end position="10"/>
    </location>
</feature>
<evidence type="ECO:0000256" key="1">
    <source>
        <dbReference type="SAM" id="MobiDB-lite"/>
    </source>
</evidence>
<feature type="compositionally biased region" description="Acidic residues" evidence="1">
    <location>
        <begin position="72"/>
        <end position="95"/>
    </location>
</feature>
<reference evidence="3" key="2">
    <citation type="submission" date="2021-05" db="UniProtKB">
        <authorList>
            <consortium name="EnsemblPlants"/>
        </authorList>
    </citation>
    <scope>IDENTIFICATION</scope>
    <source>
        <strain evidence="3">subsp. malaccensis</strain>
    </source>
</reference>
<name>A0A804JWS5_MUSAM</name>
<feature type="region of interest" description="Disordered" evidence="1">
    <location>
        <begin position="65"/>
        <end position="105"/>
    </location>
</feature>
<reference evidence="2" key="1">
    <citation type="submission" date="2021-03" db="EMBL/GenBank/DDBJ databases">
        <authorList>
            <consortium name="Genoscope - CEA"/>
            <person name="William W."/>
        </authorList>
    </citation>
    <scope>NUCLEOTIDE SEQUENCE</scope>
    <source>
        <strain evidence="2">Doubled-haploid Pahang</strain>
    </source>
</reference>
<dbReference type="AlphaFoldDB" id="A0A804JWS5"/>
<gene>
    <name evidence="2" type="ORF">GSMUA_37870.1</name>
</gene>
<feature type="compositionally biased region" description="Basic and acidic residues" evidence="1">
    <location>
        <begin position="96"/>
        <end position="105"/>
    </location>
</feature>
<dbReference type="Gramene" id="Ma07_t17460.1">
    <property type="protein sequence ID" value="Ma07_p17460.1"/>
    <property type="gene ID" value="Ma07_g17460"/>
</dbReference>
<dbReference type="EMBL" id="HG996473">
    <property type="protein sequence ID" value="CAG1856851.1"/>
    <property type="molecule type" value="Genomic_DNA"/>
</dbReference>